<dbReference type="SMART" id="SM00507">
    <property type="entry name" value="HNHc"/>
    <property type="match status" value="1"/>
</dbReference>
<dbReference type="InterPro" id="IPR052892">
    <property type="entry name" value="NA-targeting_endonuclease"/>
</dbReference>
<dbReference type="PANTHER" id="PTHR33877:SF1">
    <property type="entry name" value="TYPE IV METHYL-DIRECTED RESTRICTION ENZYME ECOKMCRA"/>
    <property type="match status" value="1"/>
</dbReference>
<dbReference type="EMBL" id="CP042997">
    <property type="protein sequence ID" value="QEH35382.1"/>
    <property type="molecule type" value="Genomic_DNA"/>
</dbReference>
<proteinExistence type="predicted"/>
<feature type="domain" description="HNH nuclease" evidence="1">
    <location>
        <begin position="4"/>
        <end position="59"/>
    </location>
</feature>
<dbReference type="GO" id="GO:0003676">
    <property type="term" value="F:nucleic acid binding"/>
    <property type="evidence" value="ECO:0007669"/>
    <property type="project" value="InterPro"/>
</dbReference>
<dbReference type="AlphaFoldDB" id="A0A5B9W456"/>
<dbReference type="OrthoDB" id="9802901at2"/>
<dbReference type="InterPro" id="IPR003615">
    <property type="entry name" value="HNH_nuc"/>
</dbReference>
<dbReference type="Gene3D" id="1.10.30.50">
    <property type="match status" value="1"/>
</dbReference>
<organism evidence="2 3">
    <name type="scientific">Aquisphaera giovannonii</name>
    <dbReference type="NCBI Taxonomy" id="406548"/>
    <lineage>
        <taxon>Bacteria</taxon>
        <taxon>Pseudomonadati</taxon>
        <taxon>Planctomycetota</taxon>
        <taxon>Planctomycetia</taxon>
        <taxon>Isosphaerales</taxon>
        <taxon>Isosphaeraceae</taxon>
        <taxon>Aquisphaera</taxon>
    </lineage>
</organism>
<keyword evidence="2" id="KW-0255">Endonuclease</keyword>
<dbReference type="GO" id="GO:0008270">
    <property type="term" value="F:zinc ion binding"/>
    <property type="evidence" value="ECO:0007669"/>
    <property type="project" value="InterPro"/>
</dbReference>
<keyword evidence="2" id="KW-0378">Hydrolase</keyword>
<keyword evidence="3" id="KW-1185">Reference proteome</keyword>
<evidence type="ECO:0000313" key="3">
    <source>
        <dbReference type="Proteomes" id="UP000324233"/>
    </source>
</evidence>
<sequence length="116" mass="13131">MEAALQRRVWRRADGRCEYCHLPQAGSQAAFEIDHIVARHHHGRTVPGNLALSCAVCNGYKGPNLTGRDPRSGKITPLFHPRRHKWSYHFRYEGGTRIGRTVIGRTTVGVLRINHP</sequence>
<evidence type="ECO:0000259" key="1">
    <source>
        <dbReference type="SMART" id="SM00507"/>
    </source>
</evidence>
<dbReference type="KEGG" id="agv:OJF2_39340"/>
<dbReference type="InterPro" id="IPR002711">
    <property type="entry name" value="HNH"/>
</dbReference>
<gene>
    <name evidence="2" type="ORF">OJF2_39340</name>
</gene>
<protein>
    <submittedName>
        <fullName evidence="2">HNH endonuclease</fullName>
    </submittedName>
</protein>
<dbReference type="PANTHER" id="PTHR33877">
    <property type="entry name" value="SLL1193 PROTEIN"/>
    <property type="match status" value="1"/>
</dbReference>
<dbReference type="GO" id="GO:0004519">
    <property type="term" value="F:endonuclease activity"/>
    <property type="evidence" value="ECO:0007669"/>
    <property type="project" value="UniProtKB-KW"/>
</dbReference>
<reference evidence="2 3" key="1">
    <citation type="submission" date="2019-08" db="EMBL/GenBank/DDBJ databases">
        <title>Deep-cultivation of Planctomycetes and their phenomic and genomic characterization uncovers novel biology.</title>
        <authorList>
            <person name="Wiegand S."/>
            <person name="Jogler M."/>
            <person name="Boedeker C."/>
            <person name="Pinto D."/>
            <person name="Vollmers J."/>
            <person name="Rivas-Marin E."/>
            <person name="Kohn T."/>
            <person name="Peeters S.H."/>
            <person name="Heuer A."/>
            <person name="Rast P."/>
            <person name="Oberbeckmann S."/>
            <person name="Bunk B."/>
            <person name="Jeske O."/>
            <person name="Meyerdierks A."/>
            <person name="Storesund J.E."/>
            <person name="Kallscheuer N."/>
            <person name="Luecker S."/>
            <person name="Lage O.M."/>
            <person name="Pohl T."/>
            <person name="Merkel B.J."/>
            <person name="Hornburger P."/>
            <person name="Mueller R.-W."/>
            <person name="Bruemmer F."/>
            <person name="Labrenz M."/>
            <person name="Spormann A.M."/>
            <person name="Op den Camp H."/>
            <person name="Overmann J."/>
            <person name="Amann R."/>
            <person name="Jetten M.S.M."/>
            <person name="Mascher T."/>
            <person name="Medema M.H."/>
            <person name="Devos D.P."/>
            <person name="Kaster A.-K."/>
            <person name="Ovreas L."/>
            <person name="Rohde M."/>
            <person name="Galperin M.Y."/>
            <person name="Jogler C."/>
        </authorList>
    </citation>
    <scope>NUCLEOTIDE SEQUENCE [LARGE SCALE GENOMIC DNA]</scope>
    <source>
        <strain evidence="2 3">OJF2</strain>
    </source>
</reference>
<dbReference type="Proteomes" id="UP000324233">
    <property type="component" value="Chromosome"/>
</dbReference>
<accession>A0A5B9W456</accession>
<evidence type="ECO:0000313" key="2">
    <source>
        <dbReference type="EMBL" id="QEH35382.1"/>
    </source>
</evidence>
<keyword evidence="2" id="KW-0540">Nuclease</keyword>
<dbReference type="RefSeq" id="WP_148595197.1">
    <property type="nucleotide sequence ID" value="NZ_CP042997.1"/>
</dbReference>
<dbReference type="CDD" id="cd00085">
    <property type="entry name" value="HNHc"/>
    <property type="match status" value="1"/>
</dbReference>
<name>A0A5B9W456_9BACT</name>
<dbReference type="Pfam" id="PF01844">
    <property type="entry name" value="HNH"/>
    <property type="match status" value="1"/>
</dbReference>